<dbReference type="RefSeq" id="WP_013544068.1">
    <property type="nucleotide sequence ID" value="NC_014931.1"/>
</dbReference>
<dbReference type="STRING" id="595537.Varpa_5720"/>
<dbReference type="Proteomes" id="UP000008917">
    <property type="component" value="Chromosome"/>
</dbReference>
<name>E6UVK8_VARPE</name>
<organism evidence="1 2">
    <name type="scientific">Variovorax paradoxus (strain EPS)</name>
    <dbReference type="NCBI Taxonomy" id="595537"/>
    <lineage>
        <taxon>Bacteria</taxon>
        <taxon>Pseudomonadati</taxon>
        <taxon>Pseudomonadota</taxon>
        <taxon>Betaproteobacteria</taxon>
        <taxon>Burkholderiales</taxon>
        <taxon>Comamonadaceae</taxon>
        <taxon>Variovorax</taxon>
    </lineage>
</organism>
<dbReference type="HOGENOM" id="CLU_101690_3_0_4"/>
<proteinExistence type="predicted"/>
<sequence length="194" mass="21132">MSVQSMPVALPGERPFGPIRQGGAVRLYRWLAMCILLAAGLSLAACKPTAAKPMTVGITGYNFTAEGVQEYYVNGMRGSNLPPYGGGGSTSCCVSLPAKWTPGLTVKVSWTIGDWKVPYTQIATLSTQEQIACCWTERTLSKVIPVKPYGEKGGRLQVFFLPKDEMQIWVSEMGLLSPEHPSRMGYPKKPNITE</sequence>
<dbReference type="KEGG" id="vpe:Varpa_5720"/>
<evidence type="ECO:0000313" key="2">
    <source>
        <dbReference type="Proteomes" id="UP000008917"/>
    </source>
</evidence>
<dbReference type="EMBL" id="CP002417">
    <property type="protein sequence ID" value="ADU39873.1"/>
    <property type="molecule type" value="Genomic_DNA"/>
</dbReference>
<reference evidence="2" key="1">
    <citation type="submission" date="2010-12" db="EMBL/GenBank/DDBJ databases">
        <title>Complete sequence of Variovorax paradoxus EPS.</title>
        <authorList>
            <consortium name="US DOE Joint Genome Institute"/>
            <person name="Lucas S."/>
            <person name="Copeland A."/>
            <person name="Lapidus A."/>
            <person name="Cheng J.-F."/>
            <person name="Goodwin L."/>
            <person name="Pitluck S."/>
            <person name="Teshima H."/>
            <person name="Detter J.C."/>
            <person name="Han C."/>
            <person name="Tapia R."/>
            <person name="Land M."/>
            <person name="Hauser L."/>
            <person name="Kyrpides N."/>
            <person name="Ivanova N."/>
            <person name="Ovchinnikova G."/>
            <person name="Orwin P."/>
            <person name="Han J.-I.G."/>
            <person name="Woyke T."/>
        </authorList>
    </citation>
    <scope>NUCLEOTIDE SEQUENCE [LARGE SCALE GENOMIC DNA]</scope>
    <source>
        <strain evidence="2">EPS</strain>
    </source>
</reference>
<gene>
    <name evidence="1" type="ordered locus">Varpa_5720</name>
</gene>
<dbReference type="Pfam" id="PF11745">
    <property type="entry name" value="DUF3304"/>
    <property type="match status" value="1"/>
</dbReference>
<dbReference type="InterPro" id="IPR021733">
    <property type="entry name" value="DUF3304"/>
</dbReference>
<protein>
    <recommendedName>
        <fullName evidence="3">DUF3304 domain-containing protein</fullName>
    </recommendedName>
</protein>
<evidence type="ECO:0000313" key="1">
    <source>
        <dbReference type="EMBL" id="ADU39873.1"/>
    </source>
</evidence>
<dbReference type="AlphaFoldDB" id="E6UVK8"/>
<reference evidence="1 2" key="2">
    <citation type="journal article" date="2013" name="Genome Announc.">
        <title>Genome of the Root-Associated Plant Growth-Promoting Bacterium Variovorax paradoxus Strain EPS.</title>
        <authorList>
            <person name="Han J.I."/>
            <person name="Spain J.C."/>
            <person name="Leadbetter J.R."/>
            <person name="Ovchinnikova G."/>
            <person name="Goodwin L.A."/>
            <person name="Han C.S."/>
            <person name="Woyke T."/>
            <person name="Davenport K.W."/>
            <person name="Orwin P.M."/>
        </authorList>
    </citation>
    <scope>NUCLEOTIDE SEQUENCE [LARGE SCALE GENOMIC DNA]</scope>
    <source>
        <strain evidence="1 2">EPS</strain>
    </source>
</reference>
<accession>E6UVK8</accession>
<dbReference type="eggNOG" id="ENOG5032WTF">
    <property type="taxonomic scope" value="Bacteria"/>
</dbReference>
<evidence type="ECO:0008006" key="3">
    <source>
        <dbReference type="Google" id="ProtNLM"/>
    </source>
</evidence>
<dbReference type="OrthoDB" id="8854364at2"/>